<dbReference type="KEGG" id="fcy:FRACYDRAFT_233729"/>
<keyword evidence="4" id="KW-1185">Reference proteome</keyword>
<name>A0A1E7FZI7_9STRA</name>
<organism evidence="3 4">
    <name type="scientific">Fragilariopsis cylindrus CCMP1102</name>
    <dbReference type="NCBI Taxonomy" id="635003"/>
    <lineage>
        <taxon>Eukaryota</taxon>
        <taxon>Sar</taxon>
        <taxon>Stramenopiles</taxon>
        <taxon>Ochrophyta</taxon>
        <taxon>Bacillariophyta</taxon>
        <taxon>Bacillariophyceae</taxon>
        <taxon>Bacillariophycidae</taxon>
        <taxon>Bacillariales</taxon>
        <taxon>Bacillariaceae</taxon>
        <taxon>Fragilariopsis</taxon>
    </lineage>
</organism>
<dbReference type="AlphaFoldDB" id="A0A1E7FZI7"/>
<feature type="compositionally biased region" description="Low complexity" evidence="1">
    <location>
        <begin position="143"/>
        <end position="156"/>
    </location>
</feature>
<evidence type="ECO:0000256" key="2">
    <source>
        <dbReference type="SAM" id="Phobius"/>
    </source>
</evidence>
<evidence type="ECO:0000256" key="1">
    <source>
        <dbReference type="SAM" id="MobiDB-lite"/>
    </source>
</evidence>
<dbReference type="EMBL" id="KV784353">
    <property type="protein sequence ID" value="OEU23555.1"/>
    <property type="molecule type" value="Genomic_DNA"/>
</dbReference>
<dbReference type="InParanoid" id="A0A1E7FZI7"/>
<proteinExistence type="predicted"/>
<feature type="region of interest" description="Disordered" evidence="1">
    <location>
        <begin position="448"/>
        <end position="470"/>
    </location>
</feature>
<keyword evidence="2" id="KW-0812">Transmembrane</keyword>
<keyword evidence="2" id="KW-0472">Membrane</keyword>
<feature type="compositionally biased region" description="Polar residues" evidence="1">
    <location>
        <begin position="132"/>
        <end position="141"/>
    </location>
</feature>
<gene>
    <name evidence="3" type="ORF">FRACYDRAFT_233729</name>
</gene>
<reference evidence="3 4" key="1">
    <citation type="submission" date="2016-09" db="EMBL/GenBank/DDBJ databases">
        <title>Extensive genetic diversity and differential bi-allelic expression allows diatom success in the polar Southern Ocean.</title>
        <authorList>
            <consortium name="DOE Joint Genome Institute"/>
            <person name="Mock T."/>
            <person name="Otillar R.P."/>
            <person name="Strauss J."/>
            <person name="Dupont C."/>
            <person name="Frickenhaus S."/>
            <person name="Maumus F."/>
            <person name="Mcmullan M."/>
            <person name="Sanges R."/>
            <person name="Schmutz J."/>
            <person name="Toseland A."/>
            <person name="Valas R."/>
            <person name="Veluchamy A."/>
            <person name="Ward B.J."/>
            <person name="Allen A."/>
            <person name="Barry K."/>
            <person name="Falciatore A."/>
            <person name="Ferrante M."/>
            <person name="Fortunato A.E."/>
            <person name="Gloeckner G."/>
            <person name="Gruber A."/>
            <person name="Hipkin R."/>
            <person name="Janech M."/>
            <person name="Kroth P."/>
            <person name="Leese F."/>
            <person name="Lindquist E."/>
            <person name="Lyon B.R."/>
            <person name="Martin J."/>
            <person name="Mayer C."/>
            <person name="Parker M."/>
            <person name="Quesneville H."/>
            <person name="Raymond J."/>
            <person name="Uhlig C."/>
            <person name="Valentin K.U."/>
            <person name="Worden A.Z."/>
            <person name="Armbrust E.V."/>
            <person name="Bowler C."/>
            <person name="Green B."/>
            <person name="Moulton V."/>
            <person name="Van Oosterhout C."/>
            <person name="Grigoriev I."/>
        </authorList>
    </citation>
    <scope>NUCLEOTIDE SEQUENCE [LARGE SCALE GENOMIC DNA]</scope>
    <source>
        <strain evidence="3 4">CCMP1102</strain>
    </source>
</reference>
<feature type="compositionally biased region" description="Basic and acidic residues" evidence="1">
    <location>
        <begin position="158"/>
        <end position="172"/>
    </location>
</feature>
<dbReference type="OrthoDB" id="408788at2759"/>
<sequence length="908" mass="101962">MTSVTTINDYDYDYDDKCYTTLSSSSSSSSTANTNTTNTTNTAITIMMASPTNTTTTTSPTYTMVTKKSNHRSSVLHFRCIFALILFLIASVNIFVSTSTTSTTSTASTSNIASSSSSSSIIRTSTITSSNHKSMQATKNKITPRPTIITTTTTSTAKNEKSDESKKSKDTDAYNDNSNKRLLLPVYYVTKNDCHIKNLNTNSRFSKTKTSNSNSNSHTNSNNIISEYGRALGHIRAIHRAYYDSDNDGSNNSDNDVILIREQSGLLLVSSSVSATTGATTENGNEDLDEQEQAADADKLVIKEFLQNNENEGITAGGGGGGGGGGLNLSWKKYVNSAPLDWKILTINLPESTTVSVSSANNNTSSISSDKDEQQRRLLLAKIRSSKFYQNGDLWMSWSPLLYLDGLQSYLIRRKTMKRILENTEYEHEYDYNLESTKILFHENNLESNTNTNQKQKQKQNLKNKKQQQPVVVPITPPSSEELLFYNSVGSSGSAIYTSTVVSSSSTVAATLEATSTITTDASTAAAASSYLPSILVLTTLRINNLESLYREYNWIYVDTNELCQTLNKRHGGIPNWRIRIYIDTTNNNSNPHEFVEKVKQKFSTIKLHGISNIDTNIYIEYVISPESYNKFVWIEANINYMKDYDKIIIKDSDQRIAGMSIKTYLKKSQYSLISSPVREIKKMSFTKFRGKDLGLMRNFQSKSWMMNTNTMTQKNNHNNNTQQDSDSEARNNLFYNLHSLEVPLLEQYFVVMDGNFASWYFNITLTNNPSFLNQYTDWGIDAMWCSAARSYMKDTTIDIANTNANANANANSKLSSCLLIMITSVHEDSKTIGSNADWYQDYMMDGRKALIMHQQNIPQAKIWHSEKIYEIMSSKSLVQSHCNFNSHNMQEEEDHIIDCVNESSYTY</sequence>
<feature type="transmembrane region" description="Helical" evidence="2">
    <location>
        <begin position="76"/>
        <end position="96"/>
    </location>
</feature>
<accession>A0A1E7FZI7</accession>
<keyword evidence="2" id="KW-1133">Transmembrane helix</keyword>
<dbReference type="Proteomes" id="UP000095751">
    <property type="component" value="Unassembled WGS sequence"/>
</dbReference>
<evidence type="ECO:0000313" key="4">
    <source>
        <dbReference type="Proteomes" id="UP000095751"/>
    </source>
</evidence>
<evidence type="ECO:0000313" key="3">
    <source>
        <dbReference type="EMBL" id="OEU23555.1"/>
    </source>
</evidence>
<feature type="region of interest" description="Disordered" evidence="1">
    <location>
        <begin position="126"/>
        <end position="176"/>
    </location>
</feature>
<feature type="compositionally biased region" description="Basic residues" evidence="1">
    <location>
        <begin position="456"/>
        <end position="466"/>
    </location>
</feature>
<protein>
    <submittedName>
        <fullName evidence="3">Uncharacterized protein</fullName>
    </submittedName>
</protein>